<feature type="domain" description="BED-type" evidence="5">
    <location>
        <begin position="141"/>
        <end position="196"/>
    </location>
</feature>
<feature type="domain" description="BED-type" evidence="5">
    <location>
        <begin position="51"/>
        <end position="105"/>
    </location>
</feature>
<dbReference type="InterPro" id="IPR053031">
    <property type="entry name" value="Cuticle_assoc_protein"/>
</dbReference>
<comment type="caution">
    <text evidence="6">The sequence shown here is derived from an EMBL/GenBank/DDBJ whole genome shotgun (WGS) entry which is preliminary data.</text>
</comment>
<dbReference type="GO" id="GO:0005634">
    <property type="term" value="C:nucleus"/>
    <property type="evidence" value="ECO:0007669"/>
    <property type="project" value="TreeGrafter"/>
</dbReference>
<evidence type="ECO:0000313" key="7">
    <source>
        <dbReference type="Proteomes" id="UP000789706"/>
    </source>
</evidence>
<dbReference type="PANTHER" id="PTHR34396:SF25">
    <property type="entry name" value="BOUNDARY ELEMENT ASSOCIATED FACTOR"/>
    <property type="match status" value="1"/>
</dbReference>
<dbReference type="PROSITE" id="PS50808">
    <property type="entry name" value="ZF_BED"/>
    <property type="match status" value="2"/>
</dbReference>
<dbReference type="Proteomes" id="UP000789706">
    <property type="component" value="Unassembled WGS sequence"/>
</dbReference>
<evidence type="ECO:0000256" key="1">
    <source>
        <dbReference type="ARBA" id="ARBA00022723"/>
    </source>
</evidence>
<dbReference type="GO" id="GO:0008270">
    <property type="term" value="F:zinc ion binding"/>
    <property type="evidence" value="ECO:0007669"/>
    <property type="project" value="UniProtKB-KW"/>
</dbReference>
<dbReference type="SUPFAM" id="SSF57667">
    <property type="entry name" value="beta-beta-alpha zinc fingers"/>
    <property type="match status" value="2"/>
</dbReference>
<gene>
    <name evidence="6" type="ORF">DEBURN_LOCUS6901</name>
</gene>
<dbReference type="PANTHER" id="PTHR34396">
    <property type="entry name" value="OS03G0264950 PROTEIN-RELATED"/>
    <property type="match status" value="1"/>
</dbReference>
<dbReference type="GO" id="GO:0006357">
    <property type="term" value="P:regulation of transcription by RNA polymerase II"/>
    <property type="evidence" value="ECO:0007669"/>
    <property type="project" value="TreeGrafter"/>
</dbReference>
<dbReference type="InterPro" id="IPR003656">
    <property type="entry name" value="Znf_BED"/>
</dbReference>
<name>A0A9N9AVV9_9GLOM</name>
<dbReference type="OrthoDB" id="1607513at2759"/>
<dbReference type="Pfam" id="PF02892">
    <property type="entry name" value="zf-BED"/>
    <property type="match status" value="2"/>
</dbReference>
<keyword evidence="7" id="KW-1185">Reference proteome</keyword>
<protein>
    <submittedName>
        <fullName evidence="6">1551_t:CDS:1</fullName>
    </submittedName>
</protein>
<dbReference type="InterPro" id="IPR036236">
    <property type="entry name" value="Znf_C2H2_sf"/>
</dbReference>
<feature type="non-terminal residue" evidence="6">
    <location>
        <position position="232"/>
    </location>
</feature>
<keyword evidence="3" id="KW-0862">Zinc</keyword>
<dbReference type="SMART" id="SM00614">
    <property type="entry name" value="ZnF_BED"/>
    <property type="match status" value="2"/>
</dbReference>
<proteinExistence type="predicted"/>
<evidence type="ECO:0000256" key="4">
    <source>
        <dbReference type="PROSITE-ProRule" id="PRU00027"/>
    </source>
</evidence>
<evidence type="ECO:0000256" key="3">
    <source>
        <dbReference type="ARBA" id="ARBA00022833"/>
    </source>
</evidence>
<dbReference type="GO" id="GO:1990837">
    <property type="term" value="F:sequence-specific double-stranded DNA binding"/>
    <property type="evidence" value="ECO:0007669"/>
    <property type="project" value="TreeGrafter"/>
</dbReference>
<keyword evidence="2 4" id="KW-0863">Zinc-finger</keyword>
<sequence length="232" mass="26371">MPNENSINYLISPITTGTTMSLINEQDIATTTPIIHEQEIQIESSTSSNAHVKSKVWDYFTKPFGSPKSRKTKCHECENEFSYHGSTSSLKYHLVHRHKIDISTNLSQVKRQSQQMPSQQPPFLSENENSLLQSGTNSLANKKSKVWEYFTIPYGSSNDKNCKTKCLKCEMEFSYNGSPSLKYHLIHKHNIDISTNSGHAMDQIHKNQNQPLNLQSQNLKQKNADILKAEEG</sequence>
<dbReference type="AlphaFoldDB" id="A0A9N9AVV9"/>
<organism evidence="6 7">
    <name type="scientific">Diversispora eburnea</name>
    <dbReference type="NCBI Taxonomy" id="1213867"/>
    <lineage>
        <taxon>Eukaryota</taxon>
        <taxon>Fungi</taxon>
        <taxon>Fungi incertae sedis</taxon>
        <taxon>Mucoromycota</taxon>
        <taxon>Glomeromycotina</taxon>
        <taxon>Glomeromycetes</taxon>
        <taxon>Diversisporales</taxon>
        <taxon>Diversisporaceae</taxon>
        <taxon>Diversispora</taxon>
    </lineage>
</organism>
<keyword evidence="1" id="KW-0479">Metal-binding</keyword>
<reference evidence="6" key="1">
    <citation type="submission" date="2021-06" db="EMBL/GenBank/DDBJ databases">
        <authorList>
            <person name="Kallberg Y."/>
            <person name="Tangrot J."/>
            <person name="Rosling A."/>
        </authorList>
    </citation>
    <scope>NUCLEOTIDE SEQUENCE</scope>
    <source>
        <strain evidence="6">AZ414A</strain>
    </source>
</reference>
<evidence type="ECO:0000256" key="2">
    <source>
        <dbReference type="ARBA" id="ARBA00022771"/>
    </source>
</evidence>
<dbReference type="EMBL" id="CAJVPK010000761">
    <property type="protein sequence ID" value="CAG8546884.1"/>
    <property type="molecule type" value="Genomic_DNA"/>
</dbReference>
<evidence type="ECO:0000259" key="5">
    <source>
        <dbReference type="PROSITE" id="PS50808"/>
    </source>
</evidence>
<accession>A0A9N9AVV9</accession>
<evidence type="ECO:0000313" key="6">
    <source>
        <dbReference type="EMBL" id="CAG8546884.1"/>
    </source>
</evidence>